<organism evidence="2 3">
    <name type="scientific">Holdemanella biformis</name>
    <dbReference type="NCBI Taxonomy" id="1735"/>
    <lineage>
        <taxon>Bacteria</taxon>
        <taxon>Bacillati</taxon>
        <taxon>Bacillota</taxon>
        <taxon>Erysipelotrichia</taxon>
        <taxon>Erysipelotrichales</taxon>
        <taxon>Erysipelotrichaceae</taxon>
        <taxon>Holdemanella</taxon>
    </lineage>
</organism>
<proteinExistence type="predicted"/>
<evidence type="ECO:0000313" key="2">
    <source>
        <dbReference type="EMBL" id="RGU90060.1"/>
    </source>
</evidence>
<name>A0A395WAH1_9FIRM</name>
<dbReference type="EMBL" id="QRYQ01000020">
    <property type="protein sequence ID" value="RGU90060.1"/>
    <property type="molecule type" value="Genomic_DNA"/>
</dbReference>
<keyword evidence="1" id="KW-1133">Transmembrane helix</keyword>
<dbReference type="Proteomes" id="UP000265489">
    <property type="component" value="Unassembled WGS sequence"/>
</dbReference>
<protein>
    <submittedName>
        <fullName evidence="2">Uncharacterized protein</fullName>
    </submittedName>
</protein>
<comment type="caution">
    <text evidence="2">The sequence shown here is derived from an EMBL/GenBank/DDBJ whole genome shotgun (WGS) entry which is preliminary data.</text>
</comment>
<evidence type="ECO:0000256" key="1">
    <source>
        <dbReference type="SAM" id="Phobius"/>
    </source>
</evidence>
<gene>
    <name evidence="2" type="ORF">DWW32_09665</name>
</gene>
<feature type="transmembrane region" description="Helical" evidence="1">
    <location>
        <begin position="57"/>
        <end position="76"/>
    </location>
</feature>
<keyword evidence="1" id="KW-0812">Transmembrane</keyword>
<dbReference type="RefSeq" id="WP_118325622.1">
    <property type="nucleotide sequence ID" value="NZ_JAJFOZ010000097.1"/>
</dbReference>
<evidence type="ECO:0000313" key="3">
    <source>
        <dbReference type="Proteomes" id="UP000265489"/>
    </source>
</evidence>
<dbReference type="AlphaFoldDB" id="A0A395WAH1"/>
<accession>A0A395WAH1</accession>
<sequence length="97" mass="10976">MRTKKAIFSVLTIMFGSLGLMNIVSTDITLPIMFVFMGLTFLTNARECYDNGAKKDAMIFAGVAIFVYVVTAYNLISRLMPLYQISLIEDYIKLVFQ</sequence>
<feature type="transmembrane region" description="Helical" evidence="1">
    <location>
        <begin position="7"/>
        <end position="37"/>
    </location>
</feature>
<keyword evidence="1" id="KW-0472">Membrane</keyword>
<dbReference type="GeneID" id="66580201"/>
<reference evidence="2 3" key="1">
    <citation type="submission" date="2018-08" db="EMBL/GenBank/DDBJ databases">
        <title>A genome reference for cultivated species of the human gut microbiota.</title>
        <authorList>
            <person name="Zou Y."/>
            <person name="Xue W."/>
            <person name="Luo G."/>
        </authorList>
    </citation>
    <scope>NUCLEOTIDE SEQUENCE [LARGE SCALE GENOMIC DNA]</scope>
    <source>
        <strain evidence="2 3">AF15-20</strain>
    </source>
</reference>